<dbReference type="InterPro" id="IPR036259">
    <property type="entry name" value="MFS_trans_sf"/>
</dbReference>
<accession>A0AA35SFJ6</accession>
<evidence type="ECO:0000256" key="6">
    <source>
        <dbReference type="SAM" id="Phobius"/>
    </source>
</evidence>
<dbReference type="PANTHER" id="PTHR43184">
    <property type="entry name" value="MAJOR FACILITATOR SUPERFAMILY TRANSPORTER 16, ISOFORM B"/>
    <property type="match status" value="1"/>
</dbReference>
<dbReference type="Gene3D" id="1.20.1250.20">
    <property type="entry name" value="MFS general substrate transporter like domains"/>
    <property type="match status" value="2"/>
</dbReference>
<comment type="caution">
    <text evidence="8">The sequence shown here is derived from an EMBL/GenBank/DDBJ whole genome shotgun (WGS) entry which is preliminary data.</text>
</comment>
<name>A0AA35SFJ6_GEOBA</name>
<keyword evidence="2 6" id="KW-0812">Transmembrane</keyword>
<reference evidence="8" key="1">
    <citation type="submission" date="2023-03" db="EMBL/GenBank/DDBJ databases">
        <authorList>
            <person name="Steffen K."/>
            <person name="Cardenas P."/>
        </authorList>
    </citation>
    <scope>NUCLEOTIDE SEQUENCE</scope>
</reference>
<evidence type="ECO:0000256" key="4">
    <source>
        <dbReference type="ARBA" id="ARBA00023136"/>
    </source>
</evidence>
<dbReference type="InterPro" id="IPR011701">
    <property type="entry name" value="MFS"/>
</dbReference>
<dbReference type="InterPro" id="IPR020846">
    <property type="entry name" value="MFS_dom"/>
</dbReference>
<feature type="transmembrane region" description="Helical" evidence="6">
    <location>
        <begin position="220"/>
        <end position="243"/>
    </location>
</feature>
<dbReference type="PANTHER" id="PTHR43184:SF12">
    <property type="entry name" value="SUGAR PHOSPHATE EXCHANGER 3"/>
    <property type="match status" value="1"/>
</dbReference>
<feature type="transmembrane region" description="Helical" evidence="6">
    <location>
        <begin position="255"/>
        <end position="279"/>
    </location>
</feature>
<feature type="transmembrane region" description="Helical" evidence="6">
    <location>
        <begin position="157"/>
        <end position="178"/>
    </location>
</feature>
<feature type="transmembrane region" description="Helical" evidence="6">
    <location>
        <begin position="134"/>
        <end position="150"/>
    </location>
</feature>
<dbReference type="SUPFAM" id="SSF103473">
    <property type="entry name" value="MFS general substrate transporter"/>
    <property type="match status" value="1"/>
</dbReference>
<evidence type="ECO:0000313" key="9">
    <source>
        <dbReference type="Proteomes" id="UP001174909"/>
    </source>
</evidence>
<evidence type="ECO:0000256" key="5">
    <source>
        <dbReference type="SAM" id="MobiDB-lite"/>
    </source>
</evidence>
<dbReference type="AlphaFoldDB" id="A0AA35SFJ6"/>
<feature type="domain" description="Major facilitator superfamily (MFS) profile" evidence="7">
    <location>
        <begin position="74"/>
        <end position="435"/>
    </location>
</feature>
<feature type="transmembrane region" description="Helical" evidence="6">
    <location>
        <begin position="351"/>
        <end position="373"/>
    </location>
</feature>
<protein>
    <submittedName>
        <fullName evidence="8">Glucose-6-phosphate exchanger SLC37A2</fullName>
    </submittedName>
</protein>
<feature type="transmembrane region" description="Helical" evidence="6">
    <location>
        <begin position="75"/>
        <end position="92"/>
    </location>
</feature>
<feature type="region of interest" description="Disordered" evidence="5">
    <location>
        <begin position="1"/>
        <end position="27"/>
    </location>
</feature>
<dbReference type="GO" id="GO:0022857">
    <property type="term" value="F:transmembrane transporter activity"/>
    <property type="evidence" value="ECO:0007669"/>
    <property type="project" value="InterPro"/>
</dbReference>
<organism evidence="8 9">
    <name type="scientific">Geodia barretti</name>
    <name type="common">Barrett's horny sponge</name>
    <dbReference type="NCBI Taxonomy" id="519541"/>
    <lineage>
        <taxon>Eukaryota</taxon>
        <taxon>Metazoa</taxon>
        <taxon>Porifera</taxon>
        <taxon>Demospongiae</taxon>
        <taxon>Heteroscleromorpha</taxon>
        <taxon>Tetractinellida</taxon>
        <taxon>Astrophorina</taxon>
        <taxon>Geodiidae</taxon>
        <taxon>Geodia</taxon>
    </lineage>
</organism>
<keyword evidence="4 6" id="KW-0472">Membrane</keyword>
<keyword evidence="3 6" id="KW-1133">Transmembrane helix</keyword>
<feature type="transmembrane region" description="Helical" evidence="6">
    <location>
        <begin position="184"/>
        <end position="208"/>
    </location>
</feature>
<evidence type="ECO:0000313" key="8">
    <source>
        <dbReference type="EMBL" id="CAI8027706.1"/>
    </source>
</evidence>
<feature type="compositionally biased region" description="Basic and acidic residues" evidence="5">
    <location>
        <begin position="1"/>
        <end position="14"/>
    </location>
</feature>
<gene>
    <name evidence="8" type="ORF">GBAR_LOCUS15798</name>
</gene>
<keyword evidence="9" id="KW-1185">Reference proteome</keyword>
<comment type="subcellular location">
    <subcellularLocation>
        <location evidence="1">Membrane</location>
        <topology evidence="1">Multi-pass membrane protein</topology>
    </subcellularLocation>
</comment>
<dbReference type="Proteomes" id="UP001174909">
    <property type="component" value="Unassembled WGS sequence"/>
</dbReference>
<evidence type="ECO:0000256" key="3">
    <source>
        <dbReference type="ARBA" id="ARBA00022989"/>
    </source>
</evidence>
<dbReference type="Pfam" id="PF07690">
    <property type="entry name" value="MFS_1"/>
    <property type="match status" value="1"/>
</dbReference>
<dbReference type="PROSITE" id="PS50850">
    <property type="entry name" value="MFS"/>
    <property type="match status" value="1"/>
</dbReference>
<dbReference type="GO" id="GO:0016020">
    <property type="term" value="C:membrane"/>
    <property type="evidence" value="ECO:0007669"/>
    <property type="project" value="UniProtKB-SubCell"/>
</dbReference>
<dbReference type="EMBL" id="CASHTH010002296">
    <property type="protein sequence ID" value="CAI8027706.1"/>
    <property type="molecule type" value="Genomic_DNA"/>
</dbReference>
<proteinExistence type="predicted"/>
<evidence type="ECO:0000256" key="2">
    <source>
        <dbReference type="ARBA" id="ARBA00022692"/>
    </source>
</evidence>
<evidence type="ECO:0000256" key="1">
    <source>
        <dbReference type="ARBA" id="ARBA00004141"/>
    </source>
</evidence>
<sequence length="435" mass="47573">MTSEERRGLLPKKEEDEDDSSTESSQVVFNGGGQSGSFALTNPDPHYYSRGPLHVPLLVQLSISLGLFKYVPKPIFFKVLVYILTFIGYATYHMSRKPFSVVKVVLNPPNDSSNGWPPFNTDDGKTLLGGVDNAWGFSYAFAMFFSGIIADRVNLRYFLTMGMLGSAIATMLLGVPYYAGIHLYAYFILVQIFGGVMQSTGWPSVVSIMSHWFGKQRRGLLMGIWNAHTSVGNIVGTIVPSFWANPTHSDPNPAWGLSFIVPSLIMAVAAMLVFTLLVVDPQHVGLSPPVHTLESTKFSDTETNASDERKAVVGVNGGSSSTNSGVPQTSPSPVQAIGFFRALMIPGVIEYSLALFFNKLVSYTFLFWLPYYVKTSDEDLSNKQSDWLSTLFDVGGIIGGIATGLLSDCPQCQSPVLCRQSHPCSTEFVPTAIHW</sequence>
<evidence type="ECO:0000259" key="7">
    <source>
        <dbReference type="PROSITE" id="PS50850"/>
    </source>
</evidence>